<evidence type="ECO:0000256" key="2">
    <source>
        <dbReference type="ARBA" id="ARBA00022679"/>
    </source>
</evidence>
<evidence type="ECO:0000313" key="9">
    <source>
        <dbReference type="Proteomes" id="UP001360560"/>
    </source>
</evidence>
<evidence type="ECO:0000313" key="8">
    <source>
        <dbReference type="EMBL" id="GMM34703.1"/>
    </source>
</evidence>
<protein>
    <recommendedName>
        <fullName evidence="1">non-specific serine/threonine protein kinase</fullName>
        <ecNumber evidence="1">2.7.11.1</ecNumber>
    </recommendedName>
</protein>
<keyword evidence="3" id="KW-0547">Nucleotide-binding</keyword>
<dbReference type="InterPro" id="IPR008271">
    <property type="entry name" value="Ser/Thr_kinase_AS"/>
</dbReference>
<proteinExistence type="predicted"/>
<dbReference type="InterPro" id="IPR045269">
    <property type="entry name" value="Atg1-like"/>
</dbReference>
<dbReference type="EC" id="2.7.11.1" evidence="1"/>
<keyword evidence="8" id="KW-0723">Serine/threonine-protein kinase</keyword>
<dbReference type="Proteomes" id="UP001360560">
    <property type="component" value="Unassembled WGS sequence"/>
</dbReference>
<keyword evidence="2" id="KW-0808">Transferase</keyword>
<keyword evidence="5" id="KW-0067">ATP-binding</keyword>
<dbReference type="PROSITE" id="PS50011">
    <property type="entry name" value="PROTEIN_KINASE_DOM"/>
    <property type="match status" value="1"/>
</dbReference>
<feature type="compositionally biased region" description="Low complexity" evidence="6">
    <location>
        <begin position="730"/>
        <end position="744"/>
    </location>
</feature>
<feature type="compositionally biased region" description="Polar residues" evidence="6">
    <location>
        <begin position="403"/>
        <end position="412"/>
    </location>
</feature>
<feature type="compositionally biased region" description="Polar residues" evidence="6">
    <location>
        <begin position="765"/>
        <end position="778"/>
    </location>
</feature>
<feature type="region of interest" description="Disordered" evidence="6">
    <location>
        <begin position="601"/>
        <end position="673"/>
    </location>
</feature>
<feature type="region of interest" description="Disordered" evidence="6">
    <location>
        <begin position="397"/>
        <end position="451"/>
    </location>
</feature>
<dbReference type="Gene3D" id="1.10.510.10">
    <property type="entry name" value="Transferase(Phosphotransferase) domain 1"/>
    <property type="match status" value="1"/>
</dbReference>
<dbReference type="AlphaFoldDB" id="A0AAV5QIW1"/>
<evidence type="ECO:0000259" key="7">
    <source>
        <dbReference type="PROSITE" id="PS50011"/>
    </source>
</evidence>
<feature type="region of interest" description="Disordered" evidence="6">
    <location>
        <begin position="686"/>
        <end position="808"/>
    </location>
</feature>
<keyword evidence="4 8" id="KW-0418">Kinase</keyword>
<dbReference type="EMBL" id="BTFZ01000003">
    <property type="protein sequence ID" value="GMM34703.1"/>
    <property type="molecule type" value="Genomic_DNA"/>
</dbReference>
<dbReference type="InterPro" id="IPR000719">
    <property type="entry name" value="Prot_kinase_dom"/>
</dbReference>
<reference evidence="8 9" key="1">
    <citation type="journal article" date="2023" name="Elife">
        <title>Identification of key yeast species and microbe-microbe interactions impacting larval growth of Drosophila in the wild.</title>
        <authorList>
            <person name="Mure A."/>
            <person name="Sugiura Y."/>
            <person name="Maeda R."/>
            <person name="Honda K."/>
            <person name="Sakurai N."/>
            <person name="Takahashi Y."/>
            <person name="Watada M."/>
            <person name="Katoh T."/>
            <person name="Gotoh A."/>
            <person name="Gotoh Y."/>
            <person name="Taniguchi I."/>
            <person name="Nakamura K."/>
            <person name="Hayashi T."/>
            <person name="Katayama T."/>
            <person name="Uemura T."/>
            <person name="Hattori Y."/>
        </authorList>
    </citation>
    <scope>NUCLEOTIDE SEQUENCE [LARGE SCALE GENOMIC DNA]</scope>
    <source>
        <strain evidence="8 9">SC-9</strain>
    </source>
</reference>
<feature type="compositionally biased region" description="Basic and acidic residues" evidence="6">
    <location>
        <begin position="644"/>
        <end position="664"/>
    </location>
</feature>
<dbReference type="SMART" id="SM00220">
    <property type="entry name" value="S_TKc"/>
    <property type="match status" value="1"/>
</dbReference>
<accession>A0AAV5QIW1</accession>
<dbReference type="GO" id="GO:0010506">
    <property type="term" value="P:regulation of autophagy"/>
    <property type="evidence" value="ECO:0007669"/>
    <property type="project" value="InterPro"/>
</dbReference>
<feature type="region of interest" description="Disordered" evidence="6">
    <location>
        <begin position="543"/>
        <end position="581"/>
    </location>
</feature>
<feature type="compositionally biased region" description="Low complexity" evidence="6">
    <location>
        <begin position="613"/>
        <end position="628"/>
    </location>
</feature>
<evidence type="ECO:0000256" key="6">
    <source>
        <dbReference type="SAM" id="MobiDB-lite"/>
    </source>
</evidence>
<sequence length="823" mass="92475">MNSSSEPTNQKVAANFENGALLRSRYRSLGKINEGSYGIVYLAEDIITKEKYAIKYVYPLDDDSSSDDEAQREIDIYLKLGRHQNVASLADYFGSFLVLEYCEKGDLYDLIKADEGPKTKKEILDVMHQLIDLISYCHQKGIYHRDIKPENIFITNDCQIKLGDWGLATTERYCTDFDVGSERYMAPELFDNGASSSESSEESDNNYYDAAKADIWSLGICFLNLIFHKNAFNIADASDKMFLNFCSNREVLFDIFPTMSPDLFNVLRHCLTINPDNRDLDAIKSELSKLKELTFEESEYEDEDIDEDIDEELINNQVPVAIYDETSNFTTKNAKPININKSYQIHQDRQPLSIQTPNKLGNLNSYNNSYKFNRMDLYTPPMKRYQNAGNYKAYKHRNKGHQRNSSSNSNIKLNPDPKHLSVTKEPKKYNNPVSRQKEDNGSNQATKTLASRRKFAAPKIDTKTINTNSSIYIPPNLRNRLKSPAYSAKTFTTDVYQVNNRDFSLPSVSVSEVSTIAEVSFESGDVSRDVLLDDLDDSLGSNLKTLNISDSAPTSTTGASGTIKANTTTTTPNLTTSNTSIAGSGTTGVSFFDVSMAQRDGDSSSLGNAQLQSSDSNSSSVSTSVKSSQAPTISNAKAYVPPHHRPDYDASKYRRRKSFNDRKVAKPKVLSSYDNNQREFDDAVKAGLSRTDSSSTLTLSSSMPHNFDSESKPIDNTWPDYDKGEDADISDNNNNSSHGRSNGDGQEHKKRHHHHQQQLKKHHSNSMANRRNSQSGNYQYHRPTAATYRLNYGDPGNDKPNFSPLKNYNNVKKIPLSTIDVQN</sequence>
<dbReference type="GO" id="GO:0005524">
    <property type="term" value="F:ATP binding"/>
    <property type="evidence" value="ECO:0007669"/>
    <property type="project" value="UniProtKB-KW"/>
</dbReference>
<dbReference type="PROSITE" id="PS00108">
    <property type="entry name" value="PROTEIN_KINASE_ST"/>
    <property type="match status" value="1"/>
</dbReference>
<feature type="compositionally biased region" description="Low complexity" evidence="6">
    <location>
        <begin position="688"/>
        <end position="702"/>
    </location>
</feature>
<dbReference type="InterPro" id="IPR011009">
    <property type="entry name" value="Kinase-like_dom_sf"/>
</dbReference>
<organism evidence="8 9">
    <name type="scientific">Saccharomycopsis crataegensis</name>
    <dbReference type="NCBI Taxonomy" id="43959"/>
    <lineage>
        <taxon>Eukaryota</taxon>
        <taxon>Fungi</taxon>
        <taxon>Dikarya</taxon>
        <taxon>Ascomycota</taxon>
        <taxon>Saccharomycotina</taxon>
        <taxon>Saccharomycetes</taxon>
        <taxon>Saccharomycopsidaceae</taxon>
        <taxon>Saccharomycopsis</taxon>
    </lineage>
</organism>
<dbReference type="PANTHER" id="PTHR24348">
    <property type="entry name" value="SERINE/THREONINE-PROTEIN KINASE UNC-51-RELATED"/>
    <property type="match status" value="1"/>
</dbReference>
<feature type="compositionally biased region" description="Low complexity" evidence="6">
    <location>
        <begin position="549"/>
        <end position="579"/>
    </location>
</feature>
<dbReference type="Pfam" id="PF00069">
    <property type="entry name" value="Pkinase"/>
    <property type="match status" value="1"/>
</dbReference>
<dbReference type="GeneID" id="90072682"/>
<gene>
    <name evidence="8" type="ORF">DASC09_020280</name>
</gene>
<dbReference type="GO" id="GO:0005829">
    <property type="term" value="C:cytosol"/>
    <property type="evidence" value="ECO:0007669"/>
    <property type="project" value="TreeGrafter"/>
</dbReference>
<dbReference type="SUPFAM" id="SSF56112">
    <property type="entry name" value="Protein kinase-like (PK-like)"/>
    <property type="match status" value="1"/>
</dbReference>
<keyword evidence="9" id="KW-1185">Reference proteome</keyword>
<dbReference type="GO" id="GO:0016020">
    <property type="term" value="C:membrane"/>
    <property type="evidence" value="ECO:0007669"/>
    <property type="project" value="TreeGrafter"/>
</dbReference>
<dbReference type="RefSeq" id="XP_064851703.1">
    <property type="nucleotide sequence ID" value="XM_064995631.1"/>
</dbReference>
<feature type="domain" description="Protein kinase" evidence="7">
    <location>
        <begin position="26"/>
        <end position="295"/>
    </location>
</feature>
<evidence type="ECO:0000256" key="3">
    <source>
        <dbReference type="ARBA" id="ARBA00022741"/>
    </source>
</evidence>
<dbReference type="GO" id="GO:0004674">
    <property type="term" value="F:protein serine/threonine kinase activity"/>
    <property type="evidence" value="ECO:0007669"/>
    <property type="project" value="UniProtKB-KW"/>
</dbReference>
<feature type="compositionally biased region" description="Polar residues" evidence="6">
    <location>
        <begin position="603"/>
        <end position="612"/>
    </location>
</feature>
<evidence type="ECO:0000256" key="4">
    <source>
        <dbReference type="ARBA" id="ARBA00022777"/>
    </source>
</evidence>
<feature type="compositionally biased region" description="Basic and acidic residues" evidence="6">
    <location>
        <begin position="415"/>
        <end position="428"/>
    </location>
</feature>
<dbReference type="GO" id="GO:0000045">
    <property type="term" value="P:autophagosome assembly"/>
    <property type="evidence" value="ECO:0007669"/>
    <property type="project" value="TreeGrafter"/>
</dbReference>
<feature type="compositionally biased region" description="Basic residues" evidence="6">
    <location>
        <begin position="748"/>
        <end position="764"/>
    </location>
</feature>
<dbReference type="GO" id="GO:0005776">
    <property type="term" value="C:autophagosome"/>
    <property type="evidence" value="ECO:0007669"/>
    <property type="project" value="TreeGrafter"/>
</dbReference>
<name>A0AAV5QIW1_9ASCO</name>
<dbReference type="PANTHER" id="PTHR24348:SF22">
    <property type="entry name" value="NON-SPECIFIC SERINE_THREONINE PROTEIN KINASE"/>
    <property type="match status" value="1"/>
</dbReference>
<evidence type="ECO:0000256" key="1">
    <source>
        <dbReference type="ARBA" id="ARBA00012513"/>
    </source>
</evidence>
<evidence type="ECO:0000256" key="5">
    <source>
        <dbReference type="ARBA" id="ARBA00022840"/>
    </source>
</evidence>
<dbReference type="GO" id="GO:0000407">
    <property type="term" value="C:phagophore assembly site"/>
    <property type="evidence" value="ECO:0007669"/>
    <property type="project" value="TreeGrafter"/>
</dbReference>
<comment type="caution">
    <text evidence="8">The sequence shown here is derived from an EMBL/GenBank/DDBJ whole genome shotgun (WGS) entry which is preliminary data.</text>
</comment>